<organism evidence="2 3">
    <name type="scientific">Haloarcula mannanilytica</name>
    <dbReference type="NCBI Taxonomy" id="2509225"/>
    <lineage>
        <taxon>Archaea</taxon>
        <taxon>Methanobacteriati</taxon>
        <taxon>Methanobacteriota</taxon>
        <taxon>Stenosarchaea group</taxon>
        <taxon>Halobacteria</taxon>
        <taxon>Halobacteriales</taxon>
        <taxon>Haloarculaceae</taxon>
        <taxon>Haloarcula</taxon>
    </lineage>
</organism>
<gene>
    <name evidence="2" type="ORF">Harman_21840</name>
</gene>
<dbReference type="EMBL" id="BIXZ01000003">
    <property type="protein sequence ID" value="GCF14249.1"/>
    <property type="molecule type" value="Genomic_DNA"/>
</dbReference>
<dbReference type="OrthoDB" id="232023at2157"/>
<reference evidence="2 3" key="1">
    <citation type="submission" date="2019-02" db="EMBL/GenBank/DDBJ databases">
        <title>Haloarcula mannanilyticum sp. nov., a mannan degrading haloarchaeon isolated from commercial salt.</title>
        <authorList>
            <person name="Enomoto S."/>
            <person name="Shimane Y."/>
            <person name="Kamekura M."/>
            <person name="Ito T."/>
            <person name="Moriya O."/>
            <person name="Ihara K."/>
            <person name="Takahashi-Ando N."/>
            <person name="Fukushima Y."/>
            <person name="Yoshida Y."/>
            <person name="Usama R."/>
            <person name="Takai K."/>
            <person name="Minegishi H."/>
        </authorList>
    </citation>
    <scope>NUCLEOTIDE SEQUENCE [LARGE SCALE GENOMIC DNA]</scope>
    <source>
        <strain evidence="2 3">MD130-1</strain>
    </source>
</reference>
<feature type="compositionally biased region" description="Low complexity" evidence="1">
    <location>
        <begin position="34"/>
        <end position="58"/>
    </location>
</feature>
<sequence length="217" mass="24664">MSKIRTMISSVAIALLIISAGCSAFAGGSGPVEETATSTQTPELTTEVTETPTSVATETENESVATEEPEIETESATEGDPSKAKKFEKFDEEMEYLSRDDASVEGEAFPENDSYHLTYEMRDTTNFTNTRDDRLDPLWTYYVIVEEYNNNDEQDHTYIADTVNITFTTEDGGVFETTYIKYNWAYKYYTDEWSLRIFMAKYGSTTQEGPAYHDNWR</sequence>
<protein>
    <submittedName>
        <fullName evidence="2">Uncharacterized protein</fullName>
    </submittedName>
</protein>
<comment type="caution">
    <text evidence="2">The sequence shown here is derived from an EMBL/GenBank/DDBJ whole genome shotgun (WGS) entry which is preliminary data.</text>
</comment>
<name>A0A4C2EQ09_9EURY</name>
<accession>A0A4C2EQ09</accession>
<evidence type="ECO:0000256" key="1">
    <source>
        <dbReference type="SAM" id="MobiDB-lite"/>
    </source>
</evidence>
<proteinExistence type="predicted"/>
<dbReference type="PROSITE" id="PS51257">
    <property type="entry name" value="PROKAR_LIPOPROTEIN"/>
    <property type="match status" value="1"/>
</dbReference>
<dbReference type="Proteomes" id="UP000304382">
    <property type="component" value="Unassembled WGS sequence"/>
</dbReference>
<feature type="compositionally biased region" description="Acidic residues" evidence="1">
    <location>
        <begin position="59"/>
        <end position="77"/>
    </location>
</feature>
<feature type="region of interest" description="Disordered" evidence="1">
    <location>
        <begin position="28"/>
        <end position="83"/>
    </location>
</feature>
<evidence type="ECO:0000313" key="2">
    <source>
        <dbReference type="EMBL" id="GCF14249.1"/>
    </source>
</evidence>
<dbReference type="RefSeq" id="WP_137683846.1">
    <property type="nucleotide sequence ID" value="NZ_BIXZ01000003.1"/>
</dbReference>
<evidence type="ECO:0000313" key="3">
    <source>
        <dbReference type="Proteomes" id="UP000304382"/>
    </source>
</evidence>
<dbReference type="AlphaFoldDB" id="A0A4C2EQ09"/>
<keyword evidence="3" id="KW-1185">Reference proteome</keyword>